<feature type="transmembrane region" description="Helical" evidence="1">
    <location>
        <begin position="20"/>
        <end position="42"/>
    </location>
</feature>
<reference evidence="2 3" key="1">
    <citation type="submission" date="2012-02" db="EMBL/GenBank/DDBJ databases">
        <title>The Genome Sequence of Bacteroides caccae CL03T12C61.</title>
        <authorList>
            <consortium name="The Broad Institute Genome Sequencing Platform"/>
            <person name="Earl A."/>
            <person name="Ward D."/>
            <person name="Feldgarden M."/>
            <person name="Gevers D."/>
            <person name="Zitomersky N.L."/>
            <person name="Coyne M.J."/>
            <person name="Comstock L.E."/>
            <person name="Young S.K."/>
            <person name="Zeng Q."/>
            <person name="Gargeya S."/>
            <person name="Fitzgerald M."/>
            <person name="Haas B."/>
            <person name="Abouelleil A."/>
            <person name="Alvarado L."/>
            <person name="Arachchi H.M."/>
            <person name="Berlin A."/>
            <person name="Chapman S.B."/>
            <person name="Gearin G."/>
            <person name="Goldberg J."/>
            <person name="Griggs A."/>
            <person name="Gujja S."/>
            <person name="Hansen M."/>
            <person name="Heiman D."/>
            <person name="Howarth C."/>
            <person name="Larimer J."/>
            <person name="Lui A."/>
            <person name="MacDonald P.J.P."/>
            <person name="McCowen C."/>
            <person name="Montmayeur A."/>
            <person name="Murphy C."/>
            <person name="Neiman D."/>
            <person name="Pearson M."/>
            <person name="Priest M."/>
            <person name="Roberts A."/>
            <person name="Saif S."/>
            <person name="Shea T."/>
            <person name="Sisk P."/>
            <person name="Stolte C."/>
            <person name="Sykes S."/>
            <person name="Wortman J."/>
            <person name="Nusbaum C."/>
            <person name="Birren B."/>
        </authorList>
    </citation>
    <scope>NUCLEOTIDE SEQUENCE [LARGE SCALE GENOMIC DNA]</scope>
    <source>
        <strain evidence="2 3">CL03T12C61</strain>
    </source>
</reference>
<evidence type="ECO:0000313" key="2">
    <source>
        <dbReference type="EMBL" id="EIY22067.1"/>
    </source>
</evidence>
<keyword evidence="1" id="KW-0812">Transmembrane</keyword>
<dbReference type="Proteomes" id="UP000002965">
    <property type="component" value="Unassembled WGS sequence"/>
</dbReference>
<keyword evidence="1" id="KW-0472">Membrane</keyword>
<comment type="caution">
    <text evidence="2">The sequence shown here is derived from an EMBL/GenBank/DDBJ whole genome shotgun (WGS) entry which is preliminary data.</text>
</comment>
<dbReference type="HOGENOM" id="CLU_2340809_0_0_10"/>
<accession>I8V9U4</accession>
<evidence type="ECO:0000313" key="3">
    <source>
        <dbReference type="Proteomes" id="UP000002965"/>
    </source>
</evidence>
<dbReference type="EMBL" id="AGXF01000006">
    <property type="protein sequence ID" value="EIY22067.1"/>
    <property type="molecule type" value="Genomic_DNA"/>
</dbReference>
<organism evidence="2 3">
    <name type="scientific">Bacteroides caccae CL03T12C61</name>
    <dbReference type="NCBI Taxonomy" id="997873"/>
    <lineage>
        <taxon>Bacteria</taxon>
        <taxon>Pseudomonadati</taxon>
        <taxon>Bacteroidota</taxon>
        <taxon>Bacteroidia</taxon>
        <taxon>Bacteroidales</taxon>
        <taxon>Bacteroidaceae</taxon>
        <taxon>Bacteroides</taxon>
    </lineage>
</organism>
<keyword evidence="3" id="KW-1185">Reference proteome</keyword>
<proteinExistence type="predicted"/>
<sequence>MCFLLIITGNLAIVHVFKHIIHFPSIISFIGQNAIVFYIFHYDTLRPFDIILSKLGFITPETWILVIIKLIYSILVCSCIALVFNKFLLQLVGKRNK</sequence>
<keyword evidence="1" id="KW-1133">Transmembrane helix</keyword>
<feature type="transmembrane region" description="Helical" evidence="1">
    <location>
        <begin position="62"/>
        <end position="89"/>
    </location>
</feature>
<protein>
    <submittedName>
        <fullName evidence="2">Uncharacterized protein</fullName>
    </submittedName>
</protein>
<dbReference type="AlphaFoldDB" id="I8V9U4"/>
<name>I8V9U4_9BACE</name>
<evidence type="ECO:0000256" key="1">
    <source>
        <dbReference type="SAM" id="Phobius"/>
    </source>
</evidence>
<gene>
    <name evidence="2" type="ORF">HMPREF1061_01798</name>
</gene>